<dbReference type="Pfam" id="PF20095">
    <property type="entry name" value="DUF6485"/>
    <property type="match status" value="1"/>
</dbReference>
<name>K0B1D3_GOTA9</name>
<reference evidence="1 2" key="1">
    <citation type="journal article" date="2012" name="PLoS ONE">
        <title>The purine-utilizing bacterium Clostridium acidurici 9a: a genome-guided metabolic reconsideration.</title>
        <authorList>
            <person name="Hartwich K."/>
            <person name="Poehlein A."/>
            <person name="Daniel R."/>
        </authorList>
    </citation>
    <scope>NUCLEOTIDE SEQUENCE [LARGE SCALE GENOMIC DNA]</scope>
    <source>
        <strain evidence="2">ATCC 7906 / DSM 604 / BCRC 14475 / CIP 104303 / KCTC 5404 / NCIMB 10678 / 9a</strain>
    </source>
</reference>
<dbReference type="KEGG" id="cad:Curi_c14510"/>
<dbReference type="RefSeq" id="WP_014967598.1">
    <property type="nucleotide sequence ID" value="NC_018664.1"/>
</dbReference>
<proteinExistence type="predicted"/>
<dbReference type="Proteomes" id="UP000006094">
    <property type="component" value="Chromosome"/>
</dbReference>
<evidence type="ECO:0000313" key="2">
    <source>
        <dbReference type="Proteomes" id="UP000006094"/>
    </source>
</evidence>
<keyword evidence="2" id="KW-1185">Reference proteome</keyword>
<dbReference type="AlphaFoldDB" id="K0B1D3"/>
<sequence length="79" mass="9103">MLILLKGVIMENQKHFCTCSDLSCKLNPHNHSNGCDLCIKKNLKAREIPGCFLKLVNNDTSKLKEFTIEKFVDFFNQNK</sequence>
<dbReference type="eggNOG" id="ENOG5033D13">
    <property type="taxonomic scope" value="Bacteria"/>
</dbReference>
<accession>K0B1D3</accession>
<evidence type="ECO:0000313" key="1">
    <source>
        <dbReference type="EMBL" id="AFS78461.1"/>
    </source>
</evidence>
<dbReference type="EMBL" id="CP003326">
    <property type="protein sequence ID" value="AFS78461.1"/>
    <property type="molecule type" value="Genomic_DNA"/>
</dbReference>
<dbReference type="HOGENOM" id="CLU_199027_0_0_9"/>
<gene>
    <name evidence="1" type="ordered locus">Curi_c14510</name>
</gene>
<organism evidence="1 2">
    <name type="scientific">Gottschalkia acidurici (strain ATCC 7906 / DSM 604 / BCRC 14475 / CIP 104303 / KCTC 5404 / NCIMB 10678 / 9a)</name>
    <name type="common">Clostridium acidurici</name>
    <dbReference type="NCBI Taxonomy" id="1128398"/>
    <lineage>
        <taxon>Bacteria</taxon>
        <taxon>Bacillati</taxon>
        <taxon>Bacillota</taxon>
        <taxon>Tissierellia</taxon>
        <taxon>Tissierellales</taxon>
        <taxon>Gottschalkiaceae</taxon>
        <taxon>Gottschalkia</taxon>
    </lineage>
</organism>
<protein>
    <submittedName>
        <fullName evidence="1">Uncharacterized protein</fullName>
    </submittedName>
</protein>